<dbReference type="RefSeq" id="WP_106526128.1">
    <property type="nucleotide sequence ID" value="NZ_PYAW01000001.1"/>
</dbReference>
<dbReference type="NCBIfam" id="NF033710">
    <property type="entry name" value="T9SS_OM_PorV"/>
    <property type="match status" value="1"/>
</dbReference>
<protein>
    <recommendedName>
        <fullName evidence="1">Type IX secretion system protein PorV domain-containing protein</fullName>
    </recommendedName>
</protein>
<name>A0A2P8HRJ4_CHINA</name>
<dbReference type="InterPro" id="IPR047799">
    <property type="entry name" value="T9SS_OM_PorV"/>
</dbReference>
<dbReference type="AlphaFoldDB" id="A0A2P8HRJ4"/>
<gene>
    <name evidence="2" type="ORF">CLV51_101178</name>
</gene>
<organism evidence="2 3">
    <name type="scientific">Chitinophaga niastensis</name>
    <dbReference type="NCBI Taxonomy" id="536980"/>
    <lineage>
        <taxon>Bacteria</taxon>
        <taxon>Pseudomonadati</taxon>
        <taxon>Bacteroidota</taxon>
        <taxon>Chitinophagia</taxon>
        <taxon>Chitinophagales</taxon>
        <taxon>Chitinophagaceae</taxon>
        <taxon>Chitinophaga</taxon>
    </lineage>
</organism>
<feature type="domain" description="Type IX secretion system protein PorV" evidence="1">
    <location>
        <begin position="34"/>
        <end position="273"/>
    </location>
</feature>
<sequence>MIRKVTMGLVFIYGSFTSFETSAQINTGQIDGRTNTINTAVPFLRITPDARSGAMGDVGLAIAPDASSIYWNLSKLPFAEKNSSLAVTYTPWLKELVNDVFLATLSGYTKLDEQQAISGSLRYFSLGTINFTDVTGQPNGDFRPREFALDAGYARKLSDHFSIGLTARYIYSNLAGGQTVNSTVIKPGKAFAADISGFYTKDFEKDNGLVNKLNIGLAITNIGTKISYTSSAQNKDFLPTNFGIGTAYTTSLDEANQLTFSLDINKLLVPTPDSAGDYKNKSALEGMFSSFGDAPGGFKEEMQELMYSIGMEYWYNQQFAVRAGYFNENKYKGNRKYFTAGIGVKYDIFGLNFSYLVPSGSGIQRNPLSNTLRFTLTFDLGAKNEESRTGW</sequence>
<comment type="caution">
    <text evidence="2">The sequence shown here is derived from an EMBL/GenBank/DDBJ whole genome shotgun (WGS) entry which is preliminary data.</text>
</comment>
<dbReference type="Pfam" id="PF19572">
    <property type="entry name" value="PorV"/>
    <property type="match status" value="1"/>
</dbReference>
<dbReference type="EMBL" id="PYAW01000001">
    <property type="protein sequence ID" value="PSL48850.1"/>
    <property type="molecule type" value="Genomic_DNA"/>
</dbReference>
<evidence type="ECO:0000259" key="1">
    <source>
        <dbReference type="Pfam" id="PF19572"/>
    </source>
</evidence>
<dbReference type="OrthoDB" id="9758448at2"/>
<dbReference type="Proteomes" id="UP000240971">
    <property type="component" value="Unassembled WGS sequence"/>
</dbReference>
<dbReference type="Gene3D" id="2.40.160.60">
    <property type="entry name" value="Outer membrane protein transport protein (OMPP1/FadL/TodX)"/>
    <property type="match status" value="1"/>
</dbReference>
<dbReference type="InterPro" id="IPR045741">
    <property type="entry name" value="PorV"/>
</dbReference>
<proteinExistence type="predicted"/>
<dbReference type="NCBIfam" id="NF033709">
    <property type="entry name" value="PorV_fam"/>
    <property type="match status" value="1"/>
</dbReference>
<evidence type="ECO:0000313" key="3">
    <source>
        <dbReference type="Proteomes" id="UP000240971"/>
    </source>
</evidence>
<evidence type="ECO:0000313" key="2">
    <source>
        <dbReference type="EMBL" id="PSL48850.1"/>
    </source>
</evidence>
<reference evidence="2 3" key="1">
    <citation type="submission" date="2018-03" db="EMBL/GenBank/DDBJ databases">
        <title>Genomic Encyclopedia of Archaeal and Bacterial Type Strains, Phase II (KMG-II): from individual species to whole genera.</title>
        <authorList>
            <person name="Goeker M."/>
        </authorList>
    </citation>
    <scope>NUCLEOTIDE SEQUENCE [LARGE SCALE GENOMIC DNA]</scope>
    <source>
        <strain evidence="2 3">DSM 24859</strain>
    </source>
</reference>
<accession>A0A2P8HRJ4</accession>
<keyword evidence="3" id="KW-1185">Reference proteome</keyword>